<protein>
    <submittedName>
        <fullName evidence="3">Heavy-metal-associated domain-containing protein</fullName>
    </submittedName>
</protein>
<dbReference type="Pfam" id="PF00403">
    <property type="entry name" value="HMA"/>
    <property type="match status" value="1"/>
</dbReference>
<keyword evidence="1" id="KW-0479">Metal-binding</keyword>
<dbReference type="SUPFAM" id="SSF55008">
    <property type="entry name" value="HMA, heavy metal-associated domain"/>
    <property type="match status" value="1"/>
</dbReference>
<dbReference type="InterPro" id="IPR017969">
    <property type="entry name" value="Heavy-metal-associated_CS"/>
</dbReference>
<dbReference type="Proteomes" id="UP000706039">
    <property type="component" value="Unassembled WGS sequence"/>
</dbReference>
<dbReference type="InterPro" id="IPR036163">
    <property type="entry name" value="HMA_dom_sf"/>
</dbReference>
<evidence type="ECO:0000256" key="1">
    <source>
        <dbReference type="ARBA" id="ARBA00022723"/>
    </source>
</evidence>
<dbReference type="CDD" id="cd00371">
    <property type="entry name" value="HMA"/>
    <property type="match status" value="1"/>
</dbReference>
<evidence type="ECO:0000313" key="3">
    <source>
        <dbReference type="EMBL" id="MBY8820722.1"/>
    </source>
</evidence>
<evidence type="ECO:0000313" key="4">
    <source>
        <dbReference type="Proteomes" id="UP000706039"/>
    </source>
</evidence>
<evidence type="ECO:0000259" key="2">
    <source>
        <dbReference type="PROSITE" id="PS50846"/>
    </source>
</evidence>
<keyword evidence="4" id="KW-1185">Reference proteome</keyword>
<sequence>MMRFNIPGMTCGGCARSIIAVIQAMDGKARVEADLSAKHVGVESRVGRDALVAAIREAGYEAYPA</sequence>
<organism evidence="3 4">
    <name type="scientific">Sphingomonas colocasiae</name>
    <dbReference type="NCBI Taxonomy" id="1848973"/>
    <lineage>
        <taxon>Bacteria</taxon>
        <taxon>Pseudomonadati</taxon>
        <taxon>Pseudomonadota</taxon>
        <taxon>Alphaproteobacteria</taxon>
        <taxon>Sphingomonadales</taxon>
        <taxon>Sphingomonadaceae</taxon>
        <taxon>Sphingomonas</taxon>
    </lineage>
</organism>
<dbReference type="Gene3D" id="3.30.70.100">
    <property type="match status" value="1"/>
</dbReference>
<comment type="caution">
    <text evidence="3">The sequence shown here is derived from an EMBL/GenBank/DDBJ whole genome shotgun (WGS) entry which is preliminary data.</text>
</comment>
<name>A0ABS7PHE1_9SPHN</name>
<dbReference type="EMBL" id="JAINVV010000001">
    <property type="protein sequence ID" value="MBY8820722.1"/>
    <property type="molecule type" value="Genomic_DNA"/>
</dbReference>
<dbReference type="RefSeq" id="WP_222987841.1">
    <property type="nucleotide sequence ID" value="NZ_JAINVV010000001.1"/>
</dbReference>
<reference evidence="3 4" key="1">
    <citation type="submission" date="2021-08" db="EMBL/GenBank/DDBJ databases">
        <authorList>
            <person name="Tuo L."/>
        </authorList>
    </citation>
    <scope>NUCLEOTIDE SEQUENCE [LARGE SCALE GENOMIC DNA]</scope>
    <source>
        <strain evidence="3 4">JCM 31229</strain>
    </source>
</reference>
<dbReference type="PROSITE" id="PS50846">
    <property type="entry name" value="HMA_2"/>
    <property type="match status" value="1"/>
</dbReference>
<feature type="domain" description="HMA" evidence="2">
    <location>
        <begin position="1"/>
        <end position="63"/>
    </location>
</feature>
<proteinExistence type="predicted"/>
<dbReference type="InterPro" id="IPR006121">
    <property type="entry name" value="HMA_dom"/>
</dbReference>
<accession>A0ABS7PHE1</accession>
<gene>
    <name evidence="3" type="ORF">K7G82_00365</name>
</gene>
<dbReference type="PROSITE" id="PS01047">
    <property type="entry name" value="HMA_1"/>
    <property type="match status" value="1"/>
</dbReference>